<keyword evidence="2" id="KW-1185">Reference proteome</keyword>
<evidence type="ECO:0000313" key="2">
    <source>
        <dbReference type="Proteomes" id="UP001277972"/>
    </source>
</evidence>
<reference evidence="1" key="1">
    <citation type="submission" date="2023-11" db="EMBL/GenBank/DDBJ databases">
        <title>Gracilibacillus pellucida a moderately halophilic bacterium isolated from saline soil in Xinjiang province.</title>
        <authorList>
            <person name="Zhang Z."/>
            <person name="Tan F."/>
            <person name="Wang Y."/>
            <person name="Xia M."/>
        </authorList>
    </citation>
    <scope>NUCLEOTIDE SEQUENCE</scope>
    <source>
        <strain evidence="1">S3-1-1</strain>
    </source>
</reference>
<dbReference type="EMBL" id="JAWZSR010000004">
    <property type="protein sequence ID" value="MDX8046145.1"/>
    <property type="molecule type" value="Genomic_DNA"/>
</dbReference>
<sequence length="182" mass="21316">MKKLYSPFIGLNKLLVTVTIAIIVLLAAITYFIIVYQDAINSKTEYFDEITELVKENTSLNVIHSIERYHGDQLYYVVDGETDDNEAVFTFVYQPDKDEDNNEDEWDFKVFKKDAFYSEDTLLAEWQNRCSGCEYLGSEIGIDNDIPILEIKYFDNQDRLVYENVVLKDKSHYRLTLNPSFQ</sequence>
<evidence type="ECO:0000313" key="1">
    <source>
        <dbReference type="EMBL" id="MDX8046145.1"/>
    </source>
</evidence>
<dbReference type="Proteomes" id="UP001277972">
    <property type="component" value="Unassembled WGS sequence"/>
</dbReference>
<organism evidence="1 2">
    <name type="scientific">Gracilibacillus pellucidus</name>
    <dbReference type="NCBI Taxonomy" id="3095368"/>
    <lineage>
        <taxon>Bacteria</taxon>
        <taxon>Bacillati</taxon>
        <taxon>Bacillota</taxon>
        <taxon>Bacilli</taxon>
        <taxon>Bacillales</taxon>
        <taxon>Bacillaceae</taxon>
        <taxon>Gracilibacillus</taxon>
    </lineage>
</organism>
<protein>
    <submittedName>
        <fullName evidence="1">DUF5590 domain-containing protein</fullName>
    </submittedName>
</protein>
<accession>A0ACC6M5F7</accession>
<proteinExistence type="predicted"/>
<gene>
    <name evidence="1" type="ORF">SH601_09095</name>
</gene>
<comment type="caution">
    <text evidence="1">The sequence shown here is derived from an EMBL/GenBank/DDBJ whole genome shotgun (WGS) entry which is preliminary data.</text>
</comment>
<name>A0ACC6M5F7_9BACI</name>